<feature type="compositionally biased region" description="Basic residues" evidence="4">
    <location>
        <begin position="404"/>
        <end position="419"/>
    </location>
</feature>
<keyword evidence="7" id="KW-1185">Reference proteome</keyword>
<dbReference type="EMBL" id="JAWWNJ010000001">
    <property type="protein sequence ID" value="KAK7064262.1"/>
    <property type="molecule type" value="Genomic_DNA"/>
</dbReference>
<dbReference type="Gene3D" id="3.40.1180.10">
    <property type="entry name" value="Decaprenyl diphosphate synthase-like"/>
    <property type="match status" value="1"/>
</dbReference>
<feature type="compositionally biased region" description="Low complexity" evidence="4">
    <location>
        <begin position="1"/>
        <end position="10"/>
    </location>
</feature>
<name>A0AAW0EFL6_9AGAR</name>
<dbReference type="AlphaFoldDB" id="A0AAW0EFL6"/>
<dbReference type="Gene3D" id="1.25.40.10">
    <property type="entry name" value="Tetratricopeptide repeat domain"/>
    <property type="match status" value="1"/>
</dbReference>
<evidence type="ECO:0000256" key="1">
    <source>
        <dbReference type="ARBA" id="ARBA00010050"/>
    </source>
</evidence>
<dbReference type="GO" id="GO:0016765">
    <property type="term" value="F:transferase activity, transferring alkyl or aryl (other than methyl) groups"/>
    <property type="evidence" value="ECO:0007669"/>
    <property type="project" value="InterPro"/>
</dbReference>
<feature type="domain" description="T6SS Phospholipase effector Tle1-like catalytic" evidence="5">
    <location>
        <begin position="614"/>
        <end position="783"/>
    </location>
</feature>
<protein>
    <submittedName>
        <fullName evidence="6">DUF2235 domain-containing protein</fullName>
    </submittedName>
</protein>
<evidence type="ECO:0000259" key="5">
    <source>
        <dbReference type="Pfam" id="PF09994"/>
    </source>
</evidence>
<gene>
    <name evidence="6" type="ORF">R3P38DRAFT_3301836</name>
</gene>
<dbReference type="InterPro" id="IPR018712">
    <property type="entry name" value="Tle1-like_cat"/>
</dbReference>
<dbReference type="GO" id="GO:0035494">
    <property type="term" value="P:SNARE complex disassembly"/>
    <property type="evidence" value="ECO:0007669"/>
    <property type="project" value="TreeGrafter"/>
</dbReference>
<dbReference type="InterPro" id="IPR036424">
    <property type="entry name" value="UPP_synth-like_sf"/>
</dbReference>
<comment type="caution">
    <text evidence="6">The sequence shown here is derived from an EMBL/GenBank/DDBJ whole genome shotgun (WGS) entry which is preliminary data.</text>
</comment>
<dbReference type="GO" id="GO:0005483">
    <property type="term" value="F:soluble NSF attachment protein activity"/>
    <property type="evidence" value="ECO:0007669"/>
    <property type="project" value="TreeGrafter"/>
</dbReference>
<dbReference type="GO" id="GO:0005774">
    <property type="term" value="C:vacuolar membrane"/>
    <property type="evidence" value="ECO:0007669"/>
    <property type="project" value="TreeGrafter"/>
</dbReference>
<evidence type="ECO:0000256" key="3">
    <source>
        <dbReference type="ARBA" id="ARBA00022927"/>
    </source>
</evidence>
<dbReference type="InterPro" id="IPR000744">
    <property type="entry name" value="NSF_attach"/>
</dbReference>
<evidence type="ECO:0000256" key="4">
    <source>
        <dbReference type="SAM" id="MobiDB-lite"/>
    </source>
</evidence>
<reference evidence="6 7" key="1">
    <citation type="journal article" date="2024" name="J Genomics">
        <title>Draft genome sequencing and assembly of Favolaschia claudopus CIRM-BRFM 2984 isolated from oak limbs.</title>
        <authorList>
            <person name="Navarro D."/>
            <person name="Drula E."/>
            <person name="Chaduli D."/>
            <person name="Cazenave R."/>
            <person name="Ahrendt S."/>
            <person name="Wang J."/>
            <person name="Lipzen A."/>
            <person name="Daum C."/>
            <person name="Barry K."/>
            <person name="Grigoriev I.V."/>
            <person name="Favel A."/>
            <person name="Rosso M.N."/>
            <person name="Martin F."/>
        </authorList>
    </citation>
    <scope>NUCLEOTIDE SEQUENCE [LARGE SCALE GENOMIC DNA]</scope>
    <source>
        <strain evidence="6 7">CIRM-BRFM 2984</strain>
    </source>
</reference>
<dbReference type="GO" id="GO:0006886">
    <property type="term" value="P:intracellular protein transport"/>
    <property type="evidence" value="ECO:0007669"/>
    <property type="project" value="InterPro"/>
</dbReference>
<dbReference type="CDD" id="cd15832">
    <property type="entry name" value="SNAP"/>
    <property type="match status" value="1"/>
</dbReference>
<evidence type="ECO:0000256" key="2">
    <source>
        <dbReference type="ARBA" id="ARBA00022448"/>
    </source>
</evidence>
<dbReference type="InterPro" id="IPR011990">
    <property type="entry name" value="TPR-like_helical_dom_sf"/>
</dbReference>
<accession>A0AAW0EFL6</accession>
<dbReference type="GO" id="GO:0031201">
    <property type="term" value="C:SNARE complex"/>
    <property type="evidence" value="ECO:0007669"/>
    <property type="project" value="TreeGrafter"/>
</dbReference>
<dbReference type="SUPFAM" id="SSF64005">
    <property type="entry name" value="Undecaprenyl diphosphate synthase"/>
    <property type="match status" value="1"/>
</dbReference>
<keyword evidence="2" id="KW-0813">Transport</keyword>
<dbReference type="Pfam" id="PF14938">
    <property type="entry name" value="SNAP"/>
    <property type="match status" value="1"/>
</dbReference>
<feature type="region of interest" description="Disordered" evidence="4">
    <location>
        <begin position="365"/>
        <end position="423"/>
    </location>
</feature>
<feature type="compositionally biased region" description="Basic and acidic residues" evidence="4">
    <location>
        <begin position="380"/>
        <end position="395"/>
    </location>
</feature>
<organism evidence="6 7">
    <name type="scientific">Favolaschia claudopus</name>
    <dbReference type="NCBI Taxonomy" id="2862362"/>
    <lineage>
        <taxon>Eukaryota</taxon>
        <taxon>Fungi</taxon>
        <taxon>Dikarya</taxon>
        <taxon>Basidiomycota</taxon>
        <taxon>Agaricomycotina</taxon>
        <taxon>Agaricomycetes</taxon>
        <taxon>Agaricomycetidae</taxon>
        <taxon>Agaricales</taxon>
        <taxon>Marasmiineae</taxon>
        <taxon>Mycenaceae</taxon>
        <taxon>Favolaschia</taxon>
    </lineage>
</organism>
<proteinExistence type="inferred from homology"/>
<dbReference type="GO" id="GO:0019905">
    <property type="term" value="F:syntaxin binding"/>
    <property type="evidence" value="ECO:0007669"/>
    <property type="project" value="TreeGrafter"/>
</dbReference>
<dbReference type="PRINTS" id="PR00448">
    <property type="entry name" value="NSFATTACHMNT"/>
</dbReference>
<comment type="similarity">
    <text evidence="1">Belongs to the SNAP family.</text>
</comment>
<keyword evidence="3" id="KW-0653">Protein transport</keyword>
<evidence type="ECO:0000313" key="7">
    <source>
        <dbReference type="Proteomes" id="UP001362999"/>
    </source>
</evidence>
<dbReference type="Proteomes" id="UP001362999">
    <property type="component" value="Unassembled WGS sequence"/>
</dbReference>
<evidence type="ECO:0000313" key="6">
    <source>
        <dbReference type="EMBL" id="KAK7064262.1"/>
    </source>
</evidence>
<dbReference type="SUPFAM" id="SSF48452">
    <property type="entry name" value="TPR-like"/>
    <property type="match status" value="1"/>
</dbReference>
<feature type="region of interest" description="Disordered" evidence="4">
    <location>
        <begin position="1"/>
        <end position="26"/>
    </location>
</feature>
<sequence length="942" mass="105828">MSKSAAQALLDKADKKANSSSGWFSSASSKFEEAGDLYQQAANSFKIEKNFKAAGDAFAREAECREQGKENNEAANAWWNAAKAYKQGHPQLAVQALAQTIVHLTQAGRFRQAADREKEIGQIHLQENNDLRKACESYERAGDWYAQEDATATANACYKDAADLHADLEEYTQAIARYDVKEYWLRSGLCSLAMKNDTVSAKRNLAKYSNQDTSYPSTREAKFLQALIEAVEAGDEEAFTGAVVEFDQVTKLDNWKTGMLLKIKRALQTAENDALHCVPPLPLQTPRRRIPQHLALLLVPDLTHGTFATRKCLLETVDRTVGWCRSAGIEKLTVYDGEGILADCADEISQTFTATHNLVGYDSSSASEIEYPPTPPTSDSDSRPLSPEERHHKDTSLIILRTPGSRRRNSRRSFKKRRSERSTLENPLQSLTLCIASRKCSKPAIANVATCLARYRARETQNSELTVERLNTMIEGPYSLSDPEFMIVHHLCPSTAPSFPLELFGFPPWQMRLTEIYLHISHCCPTQSLLKWLEPTLESGPRTLSELDFRAALDEYATAEMRIKKRIIVCCDGWNRQSYTNILRLARTISHEDNRFQPAIPQINFYSQYIVGTRAYAFIAHNYFPGDEIFLFGFSRGAYTARMTAMFIGEIGVLDRADMDHFADIFLAYQKLGKAKDQGGKTITIHESRGKKRADSDRDTFTVKFIGVYDTVGSLGLPEELTRKSKVVQNIFGFNDRRLGEHVQYAYHAMALNETRADFNCCKFEQSPNALAKGQVLRQTWFTVSPSNPNVQANLEPHLSLDYSYLGTLPRPTTLWGEQPPHDPLTGIYSLAHKIQRPLPTMTDSVTHETIHPSVLYQRSLVRPLDDALTENPKLVATLSPLEDALRDHWPQLVSAGHDPSVPSSETKENSGRLTMNVDQARDKHWIGRLVSSISKELDALT</sequence>
<dbReference type="PANTHER" id="PTHR13768">
    <property type="entry name" value="SOLUBLE NSF ATTACHMENT PROTEIN SNAP"/>
    <property type="match status" value="1"/>
</dbReference>
<dbReference type="Pfam" id="PF09994">
    <property type="entry name" value="T6SS_Tle1-like_cat"/>
    <property type="match status" value="1"/>
</dbReference>
<dbReference type="PANTHER" id="PTHR13768:SF8">
    <property type="entry name" value="ALPHA-SOLUBLE NSF ATTACHMENT PROTEIN"/>
    <property type="match status" value="1"/>
</dbReference>